<sequence>RTTLVCLFFVPIPLSSPLQPCPPPPDLPTIVPWTGSAEIGPAFHPSAHRRQQPSQGHLRKLQPFWEATSTFQGTYNNISGFPSPGERFGEGFFSTRRLNEKKEAVSHRPRAAFYSSS</sequence>
<feature type="non-terminal residue" evidence="2">
    <location>
        <position position="1"/>
    </location>
</feature>
<gene>
    <name evidence="2" type="ORF">QC762_0107980</name>
</gene>
<comment type="caution">
    <text evidence="2">The sequence shown here is derived from an EMBL/GenBank/DDBJ whole genome shotgun (WGS) entry which is preliminary data.</text>
</comment>
<dbReference type="RefSeq" id="XP_062739213.1">
    <property type="nucleotide sequence ID" value="XM_062884280.1"/>
</dbReference>
<dbReference type="EMBL" id="JAFFHA010000009">
    <property type="protein sequence ID" value="KAK4650238.1"/>
    <property type="molecule type" value="Genomic_DNA"/>
</dbReference>
<evidence type="ECO:0000256" key="1">
    <source>
        <dbReference type="SAM" id="SignalP"/>
    </source>
</evidence>
<evidence type="ECO:0000313" key="3">
    <source>
        <dbReference type="Proteomes" id="UP001323405"/>
    </source>
</evidence>
<protein>
    <submittedName>
        <fullName evidence="2">Uncharacterized protein</fullName>
    </submittedName>
</protein>
<organism evidence="2 3">
    <name type="scientific">Podospora pseudocomata</name>
    <dbReference type="NCBI Taxonomy" id="2093779"/>
    <lineage>
        <taxon>Eukaryota</taxon>
        <taxon>Fungi</taxon>
        <taxon>Dikarya</taxon>
        <taxon>Ascomycota</taxon>
        <taxon>Pezizomycotina</taxon>
        <taxon>Sordariomycetes</taxon>
        <taxon>Sordariomycetidae</taxon>
        <taxon>Sordariales</taxon>
        <taxon>Podosporaceae</taxon>
        <taxon>Podospora</taxon>
    </lineage>
</organism>
<keyword evidence="1" id="KW-0732">Signal</keyword>
<dbReference type="Proteomes" id="UP001323405">
    <property type="component" value="Unassembled WGS sequence"/>
</dbReference>
<accession>A0ABR0G3D0</accession>
<evidence type="ECO:0000313" key="2">
    <source>
        <dbReference type="EMBL" id="KAK4650238.1"/>
    </source>
</evidence>
<dbReference type="GeneID" id="87904104"/>
<name>A0ABR0G3D0_9PEZI</name>
<proteinExistence type="predicted"/>
<keyword evidence="3" id="KW-1185">Reference proteome</keyword>
<feature type="chain" id="PRO_5045397838" evidence="1">
    <location>
        <begin position="18"/>
        <end position="117"/>
    </location>
</feature>
<feature type="signal peptide" evidence="1">
    <location>
        <begin position="1"/>
        <end position="17"/>
    </location>
</feature>
<reference evidence="2 3" key="1">
    <citation type="journal article" date="2023" name="bioRxiv">
        <title>High-quality genome assemblies of four members of thePodospora anserinaspecies complex.</title>
        <authorList>
            <person name="Ament-Velasquez S.L."/>
            <person name="Vogan A.A."/>
            <person name="Wallerman O."/>
            <person name="Hartmann F."/>
            <person name="Gautier V."/>
            <person name="Silar P."/>
            <person name="Giraud T."/>
            <person name="Johannesson H."/>
        </authorList>
    </citation>
    <scope>NUCLEOTIDE SEQUENCE [LARGE SCALE GENOMIC DNA]</scope>
    <source>
        <strain evidence="2 3">CBS 415.72m</strain>
    </source>
</reference>